<dbReference type="EMBL" id="JBEPBX010000023">
    <property type="protein sequence ID" value="MER6616356.1"/>
    <property type="molecule type" value="Genomic_DNA"/>
</dbReference>
<proteinExistence type="predicted"/>
<organism evidence="1 2">
    <name type="scientific">Streptomyces xantholiticus</name>
    <dbReference type="NCBI Taxonomy" id="68285"/>
    <lineage>
        <taxon>Bacteria</taxon>
        <taxon>Bacillati</taxon>
        <taxon>Actinomycetota</taxon>
        <taxon>Actinomycetes</taxon>
        <taxon>Kitasatosporales</taxon>
        <taxon>Streptomycetaceae</taxon>
        <taxon>Streptomyces</taxon>
    </lineage>
</organism>
<dbReference type="Proteomes" id="UP001445472">
    <property type="component" value="Unassembled WGS sequence"/>
</dbReference>
<accession>A0ABV1UZY2</accession>
<evidence type="ECO:0000313" key="2">
    <source>
        <dbReference type="Proteomes" id="UP001445472"/>
    </source>
</evidence>
<reference evidence="1 2" key="1">
    <citation type="submission" date="2024-06" db="EMBL/GenBank/DDBJ databases">
        <title>The Natural Products Discovery Center: Release of the First 8490 Sequenced Strains for Exploring Actinobacteria Biosynthetic Diversity.</title>
        <authorList>
            <person name="Kalkreuter E."/>
            <person name="Kautsar S.A."/>
            <person name="Yang D."/>
            <person name="Bader C.D."/>
            <person name="Teijaro C.N."/>
            <person name="Fluegel L."/>
            <person name="Davis C.M."/>
            <person name="Simpson J.R."/>
            <person name="Lauterbach L."/>
            <person name="Steele A.D."/>
            <person name="Gui C."/>
            <person name="Meng S."/>
            <person name="Li G."/>
            <person name="Viehrig K."/>
            <person name="Ye F."/>
            <person name="Su P."/>
            <person name="Kiefer A.F."/>
            <person name="Nichols A."/>
            <person name="Cepeda A.J."/>
            <person name="Yan W."/>
            <person name="Fan B."/>
            <person name="Jiang Y."/>
            <person name="Adhikari A."/>
            <person name="Zheng C.-J."/>
            <person name="Schuster L."/>
            <person name="Cowan T.M."/>
            <person name="Smanski M.J."/>
            <person name="Chevrette M.G."/>
            <person name="De Carvalho L.P.S."/>
            <person name="Shen B."/>
        </authorList>
    </citation>
    <scope>NUCLEOTIDE SEQUENCE [LARGE SCALE GENOMIC DNA]</scope>
    <source>
        <strain evidence="1 2">NPDC000837</strain>
    </source>
</reference>
<dbReference type="RefSeq" id="WP_351977732.1">
    <property type="nucleotide sequence ID" value="NZ_JBEPBX010000023.1"/>
</dbReference>
<protein>
    <submittedName>
        <fullName evidence="1">Uncharacterized protein</fullName>
    </submittedName>
</protein>
<name>A0ABV1UZY2_9ACTN</name>
<comment type="caution">
    <text evidence="1">The sequence shown here is derived from an EMBL/GenBank/DDBJ whole genome shotgun (WGS) entry which is preliminary data.</text>
</comment>
<evidence type="ECO:0000313" key="1">
    <source>
        <dbReference type="EMBL" id="MER6616356.1"/>
    </source>
</evidence>
<keyword evidence="2" id="KW-1185">Reference proteome</keyword>
<sequence length="78" mass="9088">MPVSLAKPSDARERLIADYIRRGLSDYLARQQYKDGRRWAEKLSAEERARLLTLPAIKRSPMTVFLLNEVTAEQRNTR</sequence>
<gene>
    <name evidence="1" type="ORF">ABT276_23875</name>
</gene>